<dbReference type="Pfam" id="PF05977">
    <property type="entry name" value="MFS_3"/>
    <property type="match status" value="1"/>
</dbReference>
<dbReference type="Gene3D" id="1.20.1250.20">
    <property type="entry name" value="MFS general substrate transporter like domains"/>
    <property type="match status" value="1"/>
</dbReference>
<evidence type="ECO:0000256" key="7">
    <source>
        <dbReference type="SAM" id="Phobius"/>
    </source>
</evidence>
<keyword evidence="4 7" id="KW-0812">Transmembrane</keyword>
<evidence type="ECO:0000313" key="9">
    <source>
        <dbReference type="Proteomes" id="UP000033772"/>
    </source>
</evidence>
<feature type="transmembrane region" description="Helical" evidence="7">
    <location>
        <begin position="377"/>
        <end position="395"/>
    </location>
</feature>
<dbReference type="RefSeq" id="WP_045551519.1">
    <property type="nucleotide sequence ID" value="NZ_JZDQ02000009.1"/>
</dbReference>
<dbReference type="CDD" id="cd06173">
    <property type="entry name" value="MFS_MefA_like"/>
    <property type="match status" value="1"/>
</dbReference>
<dbReference type="OrthoDB" id="9815525at2"/>
<protein>
    <submittedName>
        <fullName evidence="8">MFS transporter</fullName>
    </submittedName>
</protein>
<dbReference type="Proteomes" id="UP000033772">
    <property type="component" value="Unassembled WGS sequence"/>
</dbReference>
<dbReference type="PANTHER" id="PTHR23513">
    <property type="entry name" value="INTEGRAL MEMBRANE EFFLUX PROTEIN-RELATED"/>
    <property type="match status" value="1"/>
</dbReference>
<dbReference type="InterPro" id="IPR036259">
    <property type="entry name" value="MFS_trans_sf"/>
</dbReference>
<dbReference type="STRING" id="1844.UG56_008290"/>
<dbReference type="EMBL" id="JZDQ02000009">
    <property type="protein sequence ID" value="OIJ27369.1"/>
    <property type="molecule type" value="Genomic_DNA"/>
</dbReference>
<evidence type="ECO:0000256" key="2">
    <source>
        <dbReference type="ARBA" id="ARBA00022448"/>
    </source>
</evidence>
<keyword evidence="9" id="KW-1185">Reference proteome</keyword>
<organism evidence="8 9">
    <name type="scientific">Nocardioides luteus</name>
    <dbReference type="NCBI Taxonomy" id="1844"/>
    <lineage>
        <taxon>Bacteria</taxon>
        <taxon>Bacillati</taxon>
        <taxon>Actinomycetota</taxon>
        <taxon>Actinomycetes</taxon>
        <taxon>Propionibacteriales</taxon>
        <taxon>Nocardioidaceae</taxon>
        <taxon>Nocardioides</taxon>
    </lineage>
</organism>
<sequence length="426" mass="44627">MTDVRAAARSFWLYWSAGTLSGVGTAVTAVALPLTAVTVLDASAFEMGMLAAAAYLAWILVGLPAGAIVQRLPLRRVQVVADLVRAVAVLSVPIVWWAGGLSLAQLLLVALAVNFAEVFFFAANTTFLPSVVPKEQLTSRNSLISGTHAATQLGGPSLGGLLVQVVGAVPALVVDALSYLGSALLLRRLPERRQPQPDEPVSMAAMIGAGWRFVTRHPVMAPATWWACVVNFVCGVQLALFAYYLVHELHTPPGLVGLLLAAEGVGSLAFAAITPWLVDRIGSARVLLFEGLLGAAGAAVIPLGSGWVGWVCFAVGNLLFAGSVVPGSVVTRTYRQVASPPELLSRVMVTVRFVSWGAIPIGGLLAGLSAEWIGSRATLLVSAALLLIGPLLVWASPIRHLRDLEDFEEVPGRTPEVAAARSSSGE</sequence>
<evidence type="ECO:0000256" key="1">
    <source>
        <dbReference type="ARBA" id="ARBA00004651"/>
    </source>
</evidence>
<comment type="caution">
    <text evidence="8">The sequence shown here is derived from an EMBL/GenBank/DDBJ whole genome shotgun (WGS) entry which is preliminary data.</text>
</comment>
<feature type="transmembrane region" description="Helical" evidence="7">
    <location>
        <begin position="12"/>
        <end position="32"/>
    </location>
</feature>
<evidence type="ECO:0000256" key="6">
    <source>
        <dbReference type="ARBA" id="ARBA00023136"/>
    </source>
</evidence>
<name>A0A1J4NA58_9ACTN</name>
<proteinExistence type="predicted"/>
<evidence type="ECO:0000256" key="3">
    <source>
        <dbReference type="ARBA" id="ARBA00022475"/>
    </source>
</evidence>
<dbReference type="SUPFAM" id="SSF103473">
    <property type="entry name" value="MFS general substrate transporter"/>
    <property type="match status" value="1"/>
</dbReference>
<feature type="transmembrane region" description="Helical" evidence="7">
    <location>
        <begin position="258"/>
        <end position="277"/>
    </location>
</feature>
<keyword evidence="2" id="KW-0813">Transport</keyword>
<dbReference type="AlphaFoldDB" id="A0A1J4NA58"/>
<evidence type="ECO:0000313" key="8">
    <source>
        <dbReference type="EMBL" id="OIJ27369.1"/>
    </source>
</evidence>
<keyword evidence="3" id="KW-1003">Cell membrane</keyword>
<evidence type="ECO:0000256" key="5">
    <source>
        <dbReference type="ARBA" id="ARBA00022989"/>
    </source>
</evidence>
<feature type="transmembrane region" description="Helical" evidence="7">
    <location>
        <begin position="161"/>
        <end position="186"/>
    </location>
</feature>
<dbReference type="PANTHER" id="PTHR23513:SF6">
    <property type="entry name" value="MAJOR FACILITATOR SUPERFAMILY ASSOCIATED DOMAIN-CONTAINING PROTEIN"/>
    <property type="match status" value="1"/>
</dbReference>
<feature type="transmembrane region" description="Helical" evidence="7">
    <location>
        <begin position="223"/>
        <end position="246"/>
    </location>
</feature>
<feature type="transmembrane region" description="Helical" evidence="7">
    <location>
        <begin position="86"/>
        <end position="113"/>
    </location>
</feature>
<gene>
    <name evidence="8" type="ORF">UG56_008290</name>
</gene>
<dbReference type="GO" id="GO:0005886">
    <property type="term" value="C:plasma membrane"/>
    <property type="evidence" value="ECO:0007669"/>
    <property type="project" value="UniProtKB-SubCell"/>
</dbReference>
<feature type="transmembrane region" description="Helical" evidence="7">
    <location>
        <begin position="284"/>
        <end position="301"/>
    </location>
</feature>
<accession>A0A1J4NA58</accession>
<feature type="transmembrane region" description="Helical" evidence="7">
    <location>
        <begin position="343"/>
        <end position="365"/>
    </location>
</feature>
<evidence type="ECO:0000256" key="4">
    <source>
        <dbReference type="ARBA" id="ARBA00022692"/>
    </source>
</evidence>
<comment type="subcellular location">
    <subcellularLocation>
        <location evidence="1">Cell membrane</location>
        <topology evidence="1">Multi-pass membrane protein</topology>
    </subcellularLocation>
</comment>
<feature type="transmembrane region" description="Helical" evidence="7">
    <location>
        <begin position="52"/>
        <end position="74"/>
    </location>
</feature>
<reference evidence="8" key="1">
    <citation type="submission" date="2016-10" db="EMBL/GenBank/DDBJ databases">
        <title>Draft Genome Sequence of Nocardioides luteus Strain BAFB, an Alkane-Degrading Bacterium Isolated from JP-7 Polluted Soil.</title>
        <authorList>
            <person name="Brown L."/>
            <person name="Ruiz O.N."/>
            <person name="Gunasekera T."/>
        </authorList>
    </citation>
    <scope>NUCLEOTIDE SEQUENCE [LARGE SCALE GENOMIC DNA]</scope>
    <source>
        <strain evidence="8">BAFB</strain>
    </source>
</reference>
<feature type="transmembrane region" description="Helical" evidence="7">
    <location>
        <begin position="307"/>
        <end position="331"/>
    </location>
</feature>
<keyword evidence="6 7" id="KW-0472">Membrane</keyword>
<dbReference type="InterPro" id="IPR010290">
    <property type="entry name" value="TM_effector"/>
</dbReference>
<keyword evidence="5 7" id="KW-1133">Transmembrane helix</keyword>